<dbReference type="Proteomes" id="UP000245771">
    <property type="component" value="Unassembled WGS sequence"/>
</dbReference>
<proteinExistence type="predicted"/>
<dbReference type="EMBL" id="KZ819602">
    <property type="protein sequence ID" value="PWN37603.1"/>
    <property type="molecule type" value="Genomic_DNA"/>
</dbReference>
<sequence length="178" mass="18461">MHFKLLLTLFFVGITGALALQPQARQNHPHEKLQIVKREPESVQEQQSTGIKRLVSDIEDAIPAAPLDTLSQFEQTTQGLIALIAKGGLSGDPTAFVASFEALLGFGLSTVASTQLPSAAQFAAAIQIVAQFVDVCQDGSSGIEVSWITKAFASLTAEGEGVAAGLVGSVTGTLGGVL</sequence>
<accession>A0A316VMH0</accession>
<feature type="chain" id="PRO_5016298053" evidence="1">
    <location>
        <begin position="20"/>
        <end position="178"/>
    </location>
</feature>
<dbReference type="InParanoid" id="A0A316VMH0"/>
<dbReference type="AlphaFoldDB" id="A0A316VMH0"/>
<gene>
    <name evidence="2" type="ORF">FA14DRAFT_152969</name>
</gene>
<evidence type="ECO:0000313" key="2">
    <source>
        <dbReference type="EMBL" id="PWN37603.1"/>
    </source>
</evidence>
<protein>
    <submittedName>
        <fullName evidence="2">Uncharacterized protein</fullName>
    </submittedName>
</protein>
<dbReference type="GeneID" id="37019345"/>
<evidence type="ECO:0000256" key="1">
    <source>
        <dbReference type="SAM" id="SignalP"/>
    </source>
</evidence>
<name>A0A316VMH0_9BASI</name>
<keyword evidence="1" id="KW-0732">Signal</keyword>
<dbReference type="RefSeq" id="XP_025357905.1">
    <property type="nucleotide sequence ID" value="XM_025497564.1"/>
</dbReference>
<reference evidence="2 3" key="1">
    <citation type="journal article" date="2018" name="Mol. Biol. Evol.">
        <title>Broad Genomic Sampling Reveals a Smut Pathogenic Ancestry of the Fungal Clade Ustilaginomycotina.</title>
        <authorList>
            <person name="Kijpornyongpan T."/>
            <person name="Mondo S.J."/>
            <person name="Barry K."/>
            <person name="Sandor L."/>
            <person name="Lee J."/>
            <person name="Lipzen A."/>
            <person name="Pangilinan J."/>
            <person name="LaButti K."/>
            <person name="Hainaut M."/>
            <person name="Henrissat B."/>
            <person name="Grigoriev I.V."/>
            <person name="Spatafora J.W."/>
            <person name="Aime M.C."/>
        </authorList>
    </citation>
    <scope>NUCLEOTIDE SEQUENCE [LARGE SCALE GENOMIC DNA]</scope>
    <source>
        <strain evidence="2 3">MCA 3882</strain>
    </source>
</reference>
<organism evidence="2 3">
    <name type="scientific">Meira miltonrushii</name>
    <dbReference type="NCBI Taxonomy" id="1280837"/>
    <lineage>
        <taxon>Eukaryota</taxon>
        <taxon>Fungi</taxon>
        <taxon>Dikarya</taxon>
        <taxon>Basidiomycota</taxon>
        <taxon>Ustilaginomycotina</taxon>
        <taxon>Exobasidiomycetes</taxon>
        <taxon>Exobasidiales</taxon>
        <taxon>Brachybasidiaceae</taxon>
        <taxon>Meira</taxon>
    </lineage>
</organism>
<keyword evidence="3" id="KW-1185">Reference proteome</keyword>
<evidence type="ECO:0000313" key="3">
    <source>
        <dbReference type="Proteomes" id="UP000245771"/>
    </source>
</evidence>
<feature type="signal peptide" evidence="1">
    <location>
        <begin position="1"/>
        <end position="19"/>
    </location>
</feature>